<proteinExistence type="predicted"/>
<gene>
    <name evidence="6" type="primary">g5539</name>
    <name evidence="6" type="ORF">EsDP_00005539</name>
</gene>
<evidence type="ECO:0000256" key="2">
    <source>
        <dbReference type="ARBA" id="ARBA00022553"/>
    </source>
</evidence>
<dbReference type="InterPro" id="IPR013968">
    <property type="entry name" value="PKS_KR"/>
</dbReference>
<dbReference type="PANTHER" id="PTHR43775">
    <property type="entry name" value="FATTY ACID SYNTHASE"/>
    <property type="match status" value="1"/>
</dbReference>
<evidence type="ECO:0000313" key="7">
    <source>
        <dbReference type="Proteomes" id="UP001562357"/>
    </source>
</evidence>
<evidence type="ECO:0000313" key="6">
    <source>
        <dbReference type="EMBL" id="GAB0137266.1"/>
    </source>
</evidence>
<dbReference type="SMART" id="SM00822">
    <property type="entry name" value="PKS_KR"/>
    <property type="match status" value="1"/>
</dbReference>
<dbReference type="InterPro" id="IPR011032">
    <property type="entry name" value="GroES-like_sf"/>
</dbReference>
<keyword evidence="2" id="KW-0597">Phosphoprotein</keyword>
<reference evidence="7" key="1">
    <citation type="submission" date="2024-06" db="EMBL/GenBank/DDBJ databases">
        <title>Draft Genome Sequences of Epichloe bromicola Strains Isolated from Elymus ciliaris.</title>
        <authorList>
            <consortium name="Epichloe bromicola genome sequencing consortium"/>
            <person name="Miura A."/>
            <person name="Imano S."/>
            <person name="Ashida A."/>
            <person name="Sato I."/>
            <person name="Chiba S."/>
            <person name="Tanaka A."/>
            <person name="Camagna M."/>
            <person name="Takemoto D."/>
        </authorList>
    </citation>
    <scope>NUCLEOTIDE SEQUENCE [LARGE SCALE GENOMIC DNA]</scope>
    <source>
        <strain evidence="7">DP</strain>
    </source>
</reference>
<dbReference type="PANTHER" id="PTHR43775:SF37">
    <property type="entry name" value="SI:DKEY-61P9.11"/>
    <property type="match status" value="1"/>
</dbReference>
<accession>A0ABQ0CUY5</accession>
<evidence type="ECO:0000259" key="4">
    <source>
        <dbReference type="SMART" id="SM00822"/>
    </source>
</evidence>
<keyword evidence="7" id="KW-1185">Reference proteome</keyword>
<dbReference type="Pfam" id="PF08659">
    <property type="entry name" value="KR"/>
    <property type="match status" value="1"/>
</dbReference>
<dbReference type="InterPro" id="IPR036291">
    <property type="entry name" value="NAD(P)-bd_dom_sf"/>
</dbReference>
<dbReference type="CDD" id="cd05195">
    <property type="entry name" value="enoyl_red"/>
    <property type="match status" value="1"/>
</dbReference>
<feature type="domain" description="Ketoreductase" evidence="4">
    <location>
        <begin position="405"/>
        <end position="566"/>
    </location>
</feature>
<name>A0ABQ0CUY5_9HYPO</name>
<protein>
    <submittedName>
        <fullName evidence="6">T1pks</fullName>
    </submittedName>
</protein>
<dbReference type="InterPro" id="IPR013149">
    <property type="entry name" value="ADH-like_C"/>
</dbReference>
<dbReference type="InterPro" id="IPR020843">
    <property type="entry name" value="ER"/>
</dbReference>
<evidence type="ECO:0000259" key="5">
    <source>
        <dbReference type="SMART" id="SM00829"/>
    </source>
</evidence>
<evidence type="ECO:0000256" key="3">
    <source>
        <dbReference type="ARBA" id="ARBA00023002"/>
    </source>
</evidence>
<dbReference type="InterPro" id="IPR050091">
    <property type="entry name" value="PKS_NRPS_Biosynth_Enz"/>
</dbReference>
<dbReference type="SUPFAM" id="SSF51735">
    <property type="entry name" value="NAD(P)-binding Rossmann-fold domains"/>
    <property type="match status" value="2"/>
</dbReference>
<dbReference type="SMART" id="SM00829">
    <property type="entry name" value="PKS_ER"/>
    <property type="match status" value="1"/>
</dbReference>
<dbReference type="EMBL" id="BAAFGZ010000263">
    <property type="protein sequence ID" value="GAB0137266.1"/>
    <property type="molecule type" value="Genomic_DNA"/>
</dbReference>
<dbReference type="Gene3D" id="3.90.180.10">
    <property type="entry name" value="Medium-chain alcohol dehydrogenases, catalytic domain"/>
    <property type="match status" value="1"/>
</dbReference>
<comment type="caution">
    <text evidence="6">The sequence shown here is derived from an EMBL/GenBank/DDBJ whole genome shotgun (WGS) entry which is preliminary data.</text>
</comment>
<evidence type="ECO:0000256" key="1">
    <source>
        <dbReference type="ARBA" id="ARBA00022450"/>
    </source>
</evidence>
<keyword evidence="3" id="KW-0560">Oxidoreductase</keyword>
<organism evidence="6 7">
    <name type="scientific">Epichloe bromicola</name>
    <dbReference type="NCBI Taxonomy" id="79588"/>
    <lineage>
        <taxon>Eukaryota</taxon>
        <taxon>Fungi</taxon>
        <taxon>Dikarya</taxon>
        <taxon>Ascomycota</taxon>
        <taxon>Pezizomycotina</taxon>
        <taxon>Sordariomycetes</taxon>
        <taxon>Hypocreomycetidae</taxon>
        <taxon>Hypocreales</taxon>
        <taxon>Clavicipitaceae</taxon>
        <taxon>Epichloe</taxon>
    </lineage>
</organism>
<keyword evidence="1" id="KW-0596">Phosphopantetheine</keyword>
<feature type="domain" description="Enoyl reductase (ER)" evidence="5">
    <location>
        <begin position="87"/>
        <end position="381"/>
    </location>
</feature>
<sequence>MPSLDLSALADISSAQYADLVINVWRTSLVENAEMEYAERNRLIYIARATEHAGFDNELQLAGNNAKPIWSALSAPGKPLKTSGSSNDVHGSIWVPDEEADLALEDGQVEVKVEYAGLGQGQTLASVHHGVGKVTRLSDSVKSLEIGQKAIVFSRAAARTHLRQTEALVAPLPDGLQPQEAVALVEPLIIAQYALMERTHLKGGQALLLDDAASVVGQTLIQVAKEIGAEVFALVQSRAERDILTDRYGVPTDHIFDSALNNFVPLIQEATRNRGVDVVISQQSGPHVIGALSILNHFGAFIHVNGQGSRADVDIPASKSNVTFICIDVAALFQSRPDIVCRLFKQAFMNYTPQGPFPQTVLPITDISASVCSNQDEQVVVSLNDTMLVLMPALQPDELRLDSKATYVLAGGLGALGLNIADWMVECGAKHLVFLSRSGGSKHTKTLETFVDRSVRAEAFACNVNDAVSVATVFDSLKSRGRRVAGVIQLAMVLQDGIFDNMSFEQWSRAIEPKTKGSQNLLANLWPGDKPQLRGWKPFEDALAHHARDHLDINATSIDVGLVSDSAHFTTAGEFGDLASYVSRYQHGWRGLQTNLQELGVVMRAIMRGSATNAPGAPPPAQVVLGLGDRIEHNESTGGFSRDKKFALRVVKVGNQGGHGEAKETVGALLANAASTAEAAAVVEENIKELVAVAMGVTLEEIDAQRPLYDYGG</sequence>
<dbReference type="Gene3D" id="3.40.50.720">
    <property type="entry name" value="NAD(P)-binding Rossmann-like Domain"/>
    <property type="match status" value="2"/>
</dbReference>
<dbReference type="Pfam" id="PF00107">
    <property type="entry name" value="ADH_zinc_N"/>
    <property type="match status" value="1"/>
</dbReference>
<dbReference type="InterPro" id="IPR057326">
    <property type="entry name" value="KR_dom"/>
</dbReference>
<dbReference type="Proteomes" id="UP001562357">
    <property type="component" value="Unassembled WGS sequence"/>
</dbReference>
<dbReference type="SUPFAM" id="SSF50129">
    <property type="entry name" value="GroES-like"/>
    <property type="match status" value="1"/>
</dbReference>